<dbReference type="GO" id="GO:0005886">
    <property type="term" value="C:plasma membrane"/>
    <property type="evidence" value="ECO:0007669"/>
    <property type="project" value="UniProtKB-SubCell"/>
</dbReference>
<keyword evidence="9 11" id="KW-0472">Membrane</keyword>
<feature type="transmembrane region" description="Helical" evidence="11">
    <location>
        <begin position="140"/>
        <end position="157"/>
    </location>
</feature>
<keyword evidence="8" id="KW-0811">Translocation</keyword>
<proteinExistence type="inferred from homology"/>
<evidence type="ECO:0000313" key="13">
    <source>
        <dbReference type="EMBL" id="CAB4644729.1"/>
    </source>
</evidence>
<organism evidence="13">
    <name type="scientific">freshwater metagenome</name>
    <dbReference type="NCBI Taxonomy" id="449393"/>
    <lineage>
        <taxon>unclassified sequences</taxon>
        <taxon>metagenomes</taxon>
        <taxon>ecological metagenomes</taxon>
    </lineage>
</organism>
<feature type="transmembrane region" description="Helical" evidence="11">
    <location>
        <begin position="274"/>
        <end position="300"/>
    </location>
</feature>
<feature type="transmembrane region" description="Helical" evidence="11">
    <location>
        <begin position="191"/>
        <end position="212"/>
    </location>
</feature>
<dbReference type="PANTHER" id="PTHR30081">
    <property type="entry name" value="PROTEIN-EXPORT MEMBRANE PROTEIN SEC"/>
    <property type="match status" value="1"/>
</dbReference>
<evidence type="ECO:0000256" key="2">
    <source>
        <dbReference type="ARBA" id="ARBA00015792"/>
    </source>
</evidence>
<dbReference type="Pfam" id="PF07549">
    <property type="entry name" value="Sec_GG"/>
    <property type="match status" value="1"/>
</dbReference>
<comment type="subcellular location">
    <subcellularLocation>
        <location evidence="1">Cell membrane</location>
        <topology evidence="1">Multi-pass membrane protein</topology>
    </subcellularLocation>
</comment>
<dbReference type="InterPro" id="IPR048634">
    <property type="entry name" value="SecD_SecF_C"/>
</dbReference>
<evidence type="ECO:0000256" key="4">
    <source>
        <dbReference type="ARBA" id="ARBA00022475"/>
    </source>
</evidence>
<evidence type="ECO:0000256" key="5">
    <source>
        <dbReference type="ARBA" id="ARBA00022692"/>
    </source>
</evidence>
<dbReference type="InterPro" id="IPR022645">
    <property type="entry name" value="SecD/SecF_bac"/>
</dbReference>
<accession>A0A6J6KA91</accession>
<gene>
    <name evidence="13" type="ORF">UFOPK2169_00360</name>
</gene>
<dbReference type="AlphaFoldDB" id="A0A6J6KA91"/>
<dbReference type="InterPro" id="IPR005665">
    <property type="entry name" value="SecF_bac"/>
</dbReference>
<evidence type="ECO:0000256" key="6">
    <source>
        <dbReference type="ARBA" id="ARBA00022927"/>
    </source>
</evidence>
<dbReference type="PANTHER" id="PTHR30081:SF8">
    <property type="entry name" value="PROTEIN TRANSLOCASE SUBUNIT SECF"/>
    <property type="match status" value="1"/>
</dbReference>
<feature type="transmembrane region" description="Helical" evidence="11">
    <location>
        <begin position="247"/>
        <end position="268"/>
    </location>
</feature>
<dbReference type="InterPro" id="IPR022813">
    <property type="entry name" value="SecD/SecF_arch_bac"/>
</dbReference>
<name>A0A6J6KA91_9ZZZZ</name>
<evidence type="ECO:0000256" key="8">
    <source>
        <dbReference type="ARBA" id="ARBA00023010"/>
    </source>
</evidence>
<dbReference type="GO" id="GO:0006886">
    <property type="term" value="P:intracellular protein transport"/>
    <property type="evidence" value="ECO:0007669"/>
    <property type="project" value="InterPro"/>
</dbReference>
<dbReference type="Gene3D" id="1.20.1640.10">
    <property type="entry name" value="Multidrug efflux transporter AcrB transmembrane domain"/>
    <property type="match status" value="1"/>
</dbReference>
<dbReference type="HAMAP" id="MF_01464_B">
    <property type="entry name" value="SecF_B"/>
    <property type="match status" value="1"/>
</dbReference>
<evidence type="ECO:0000256" key="7">
    <source>
        <dbReference type="ARBA" id="ARBA00022989"/>
    </source>
</evidence>
<sequence>MIRKLFRGENTYNFYGRRRIGFTASLVLVVVSIASLFIGGLNLGIDFRGGVAFEVPAKGELNVTTARDVLSAENVPASGVKIQTLTSATEERVRIQLSDQTPEVVEALKSAFAEKAGVNSSEISVDKVSSSWGRGVTTKAVQALLVFFVIVSLFIAWRFEWQMAVGAFASVIHDIVLSVGVYSLLQIEVTPATVTAFLTIMGYSLYDTIVIFDKMSENEQRFAATKASYGDVINVSMNAVLMRSVNTSISSILPVVSLLLLGAGILGARSLSEFAVALFIGMLFGAYSSIYIAAPVVGLLKERSARFLPTKGHLSVGVDMAHLIASGAPVGRRAQSRSQAGEGKAPSVAEPAASVDAILSHPPRPRKKSRR</sequence>
<keyword evidence="5 11" id="KW-0812">Transmembrane</keyword>
<reference evidence="13" key="1">
    <citation type="submission" date="2020-05" db="EMBL/GenBank/DDBJ databases">
        <authorList>
            <person name="Chiriac C."/>
            <person name="Salcher M."/>
            <person name="Ghai R."/>
            <person name="Kavagutti S V."/>
        </authorList>
    </citation>
    <scope>NUCLEOTIDE SEQUENCE</scope>
</reference>
<dbReference type="InterPro" id="IPR022646">
    <property type="entry name" value="SecD/SecF_CS"/>
</dbReference>
<feature type="transmembrane region" description="Helical" evidence="11">
    <location>
        <begin position="20"/>
        <end position="41"/>
    </location>
</feature>
<feature type="domain" description="Protein export membrane protein SecD/SecF C-terminal" evidence="12">
    <location>
        <begin position="114"/>
        <end position="302"/>
    </location>
</feature>
<keyword evidence="4" id="KW-1003">Cell membrane</keyword>
<dbReference type="EMBL" id="CAEZWE010000008">
    <property type="protein sequence ID" value="CAB4644729.1"/>
    <property type="molecule type" value="Genomic_DNA"/>
</dbReference>
<dbReference type="SUPFAM" id="SSF82866">
    <property type="entry name" value="Multidrug efflux transporter AcrB transmembrane domain"/>
    <property type="match status" value="1"/>
</dbReference>
<dbReference type="NCBIfam" id="TIGR00966">
    <property type="entry name" value="transloc_SecF"/>
    <property type="match status" value="1"/>
</dbReference>
<evidence type="ECO:0000256" key="9">
    <source>
        <dbReference type="ARBA" id="ARBA00023136"/>
    </source>
</evidence>
<evidence type="ECO:0000256" key="11">
    <source>
        <dbReference type="SAM" id="Phobius"/>
    </source>
</evidence>
<dbReference type="GO" id="GO:0015450">
    <property type="term" value="F:protein-transporting ATPase activity"/>
    <property type="evidence" value="ECO:0007669"/>
    <property type="project" value="InterPro"/>
</dbReference>
<protein>
    <recommendedName>
        <fullName evidence="2">Protein translocase subunit SecF</fullName>
    </recommendedName>
</protein>
<evidence type="ECO:0000256" key="3">
    <source>
        <dbReference type="ARBA" id="ARBA00022448"/>
    </source>
</evidence>
<keyword evidence="3" id="KW-0813">Transport</keyword>
<feature type="transmembrane region" description="Helical" evidence="11">
    <location>
        <begin position="164"/>
        <end position="185"/>
    </location>
</feature>
<feature type="region of interest" description="Disordered" evidence="10">
    <location>
        <begin position="331"/>
        <end position="371"/>
    </location>
</feature>
<evidence type="ECO:0000256" key="10">
    <source>
        <dbReference type="SAM" id="MobiDB-lite"/>
    </source>
</evidence>
<keyword evidence="6" id="KW-0653">Protein transport</keyword>
<dbReference type="Pfam" id="PF02355">
    <property type="entry name" value="SecD_SecF_C"/>
    <property type="match status" value="1"/>
</dbReference>
<dbReference type="PRINTS" id="PR01755">
    <property type="entry name" value="SECFTRNLCASE"/>
</dbReference>
<keyword evidence="7 11" id="KW-1133">Transmembrane helix</keyword>
<evidence type="ECO:0000256" key="1">
    <source>
        <dbReference type="ARBA" id="ARBA00004651"/>
    </source>
</evidence>
<evidence type="ECO:0000259" key="12">
    <source>
        <dbReference type="Pfam" id="PF02355"/>
    </source>
</evidence>